<dbReference type="InterPro" id="IPR011990">
    <property type="entry name" value="TPR-like_helical_dom_sf"/>
</dbReference>
<dbReference type="AlphaFoldDB" id="A0A4Y7J7Q3"/>
<evidence type="ECO:0000256" key="1">
    <source>
        <dbReference type="ARBA" id="ARBA00010050"/>
    </source>
</evidence>
<gene>
    <name evidence="5" type="ORF">C5167_014657</name>
</gene>
<dbReference type="InterPro" id="IPR000744">
    <property type="entry name" value="NSF_attach"/>
</dbReference>
<dbReference type="Gramene" id="RZC55798">
    <property type="protein sequence ID" value="RZC55798"/>
    <property type="gene ID" value="C5167_014657"/>
</dbReference>
<evidence type="ECO:0000313" key="5">
    <source>
        <dbReference type="EMBL" id="RZC55798.1"/>
    </source>
</evidence>
<keyword evidence="6" id="KW-1185">Reference proteome</keyword>
<dbReference type="Proteomes" id="UP000316621">
    <property type="component" value="Chromosome 3"/>
</dbReference>
<name>A0A4Y7J7Q3_PAPSO</name>
<dbReference type="GO" id="GO:0005774">
    <property type="term" value="C:vacuolar membrane"/>
    <property type="evidence" value="ECO:0007669"/>
    <property type="project" value="TreeGrafter"/>
</dbReference>
<accession>A0A4Y7J7Q3</accession>
<organism evidence="5 6">
    <name type="scientific">Papaver somniferum</name>
    <name type="common">Opium poppy</name>
    <dbReference type="NCBI Taxonomy" id="3469"/>
    <lineage>
        <taxon>Eukaryota</taxon>
        <taxon>Viridiplantae</taxon>
        <taxon>Streptophyta</taxon>
        <taxon>Embryophyta</taxon>
        <taxon>Tracheophyta</taxon>
        <taxon>Spermatophyta</taxon>
        <taxon>Magnoliopsida</taxon>
        <taxon>Ranunculales</taxon>
        <taxon>Papaveraceae</taxon>
        <taxon>Papaveroideae</taxon>
        <taxon>Papaver</taxon>
    </lineage>
</organism>
<dbReference type="PANTHER" id="PTHR13768">
    <property type="entry name" value="SOLUBLE NSF ATTACHMENT PROTEIN SNAP"/>
    <property type="match status" value="1"/>
</dbReference>
<dbReference type="OMA" id="LEHAIAY"/>
<sequence>MDHDCHPLSPSAPTTSPLPPPSPDGFQRSALKYKEDQIAKVNLYMETGSFPSTAKYCQVIGKLYEVEQNIEKALINFERAADLFQNEKLSTFIANDCKQKVAHFSAQLEQYSREIAMNEDLAKQSLNKNLSKSSVKGYLLNAGLCQLFKADAAAVSNALEHYEELDPTFPGTHEYKFLAVSGCL</sequence>
<evidence type="ECO:0000256" key="3">
    <source>
        <dbReference type="ARBA" id="ARBA00022927"/>
    </source>
</evidence>
<dbReference type="GO" id="GO:0006886">
    <property type="term" value="P:intracellular protein transport"/>
    <property type="evidence" value="ECO:0007669"/>
    <property type="project" value="InterPro"/>
</dbReference>
<proteinExistence type="inferred from homology"/>
<dbReference type="GO" id="GO:0005483">
    <property type="term" value="F:soluble NSF attachment protein activity"/>
    <property type="evidence" value="ECO:0007669"/>
    <property type="project" value="TreeGrafter"/>
</dbReference>
<evidence type="ECO:0000256" key="4">
    <source>
        <dbReference type="SAM" id="MobiDB-lite"/>
    </source>
</evidence>
<dbReference type="GO" id="GO:0019905">
    <property type="term" value="F:syntaxin binding"/>
    <property type="evidence" value="ECO:0007669"/>
    <property type="project" value="TreeGrafter"/>
</dbReference>
<keyword evidence="3" id="KW-0653">Protein transport</keyword>
<reference evidence="5 6" key="1">
    <citation type="journal article" date="2018" name="Science">
        <title>The opium poppy genome and morphinan production.</title>
        <authorList>
            <person name="Guo L."/>
            <person name="Winzer T."/>
            <person name="Yang X."/>
            <person name="Li Y."/>
            <person name="Ning Z."/>
            <person name="He Z."/>
            <person name="Teodor R."/>
            <person name="Lu Y."/>
            <person name="Bowser T.A."/>
            <person name="Graham I.A."/>
            <person name="Ye K."/>
        </authorList>
    </citation>
    <scope>NUCLEOTIDE SEQUENCE [LARGE SCALE GENOMIC DNA]</scope>
    <source>
        <strain evidence="6">cv. HN1</strain>
        <tissue evidence="5">Leaves</tissue>
    </source>
</reference>
<evidence type="ECO:0000256" key="2">
    <source>
        <dbReference type="ARBA" id="ARBA00022448"/>
    </source>
</evidence>
<dbReference type="Pfam" id="PF14938">
    <property type="entry name" value="SNAP"/>
    <property type="match status" value="1"/>
</dbReference>
<dbReference type="PANTHER" id="PTHR13768:SF8">
    <property type="entry name" value="ALPHA-SOLUBLE NSF ATTACHMENT PROTEIN"/>
    <property type="match status" value="1"/>
</dbReference>
<dbReference type="GO" id="GO:0035494">
    <property type="term" value="P:SNARE complex disassembly"/>
    <property type="evidence" value="ECO:0007669"/>
    <property type="project" value="TreeGrafter"/>
</dbReference>
<dbReference type="Gene3D" id="1.25.40.10">
    <property type="entry name" value="Tetratricopeptide repeat domain"/>
    <property type="match status" value="1"/>
</dbReference>
<dbReference type="GO" id="GO:0031201">
    <property type="term" value="C:SNARE complex"/>
    <property type="evidence" value="ECO:0007669"/>
    <property type="project" value="TreeGrafter"/>
</dbReference>
<evidence type="ECO:0000313" key="6">
    <source>
        <dbReference type="Proteomes" id="UP000316621"/>
    </source>
</evidence>
<protein>
    <submittedName>
        <fullName evidence="5">Uncharacterized protein</fullName>
    </submittedName>
</protein>
<dbReference type="EMBL" id="CM010717">
    <property type="protein sequence ID" value="RZC55798.1"/>
    <property type="molecule type" value="Genomic_DNA"/>
</dbReference>
<keyword evidence="2" id="KW-0813">Transport</keyword>
<dbReference type="STRING" id="3469.A0A4Y7J7Q3"/>
<dbReference type="SUPFAM" id="SSF48452">
    <property type="entry name" value="TPR-like"/>
    <property type="match status" value="1"/>
</dbReference>
<feature type="region of interest" description="Disordered" evidence="4">
    <location>
        <begin position="1"/>
        <end position="25"/>
    </location>
</feature>
<comment type="similarity">
    <text evidence="1">Belongs to the SNAP family.</text>
</comment>